<evidence type="ECO:0000313" key="10">
    <source>
        <dbReference type="Proteomes" id="UP000095463"/>
    </source>
</evidence>
<dbReference type="Pfam" id="PF08281">
    <property type="entry name" value="Sigma70_r4_2"/>
    <property type="match status" value="1"/>
</dbReference>
<evidence type="ECO:0000256" key="6">
    <source>
        <dbReference type="ARBA" id="ARBA00023163"/>
    </source>
</evidence>
<gene>
    <name evidence="9" type="ORF">VW23_013905</name>
</gene>
<protein>
    <recommendedName>
        <fullName evidence="11">RNA polymerase subunit sigma-70</fullName>
    </recommendedName>
</protein>
<evidence type="ECO:0000259" key="7">
    <source>
        <dbReference type="Pfam" id="PF04542"/>
    </source>
</evidence>
<dbReference type="GO" id="GO:0016987">
    <property type="term" value="F:sigma factor activity"/>
    <property type="evidence" value="ECO:0007669"/>
    <property type="project" value="UniProtKB-KW"/>
</dbReference>
<dbReference type="GO" id="GO:0003677">
    <property type="term" value="F:DNA binding"/>
    <property type="evidence" value="ECO:0007669"/>
    <property type="project" value="UniProtKB-KW"/>
</dbReference>
<feature type="domain" description="RNA polymerase sigma factor 70 region 4 type 2" evidence="8">
    <location>
        <begin position="114"/>
        <end position="159"/>
    </location>
</feature>
<dbReference type="SUPFAM" id="SSF54427">
    <property type="entry name" value="NTF2-like"/>
    <property type="match status" value="1"/>
</dbReference>
<dbReference type="InterPro" id="IPR013324">
    <property type="entry name" value="RNA_pol_sigma_r3/r4-like"/>
</dbReference>
<keyword evidence="4" id="KW-0731">Sigma factor</keyword>
<keyword evidence="6" id="KW-0804">Transcription</keyword>
<dbReference type="Proteomes" id="UP000095463">
    <property type="component" value="Unassembled WGS sequence"/>
</dbReference>
<evidence type="ECO:0000256" key="1">
    <source>
        <dbReference type="ARBA" id="ARBA00010641"/>
    </source>
</evidence>
<proteinExistence type="inferred from homology"/>
<dbReference type="AlphaFoldDB" id="A0A1E5XTP0"/>
<dbReference type="InterPro" id="IPR007627">
    <property type="entry name" value="RNA_pol_sigma70_r2"/>
</dbReference>
<dbReference type="SUPFAM" id="SSF88659">
    <property type="entry name" value="Sigma3 and sigma4 domains of RNA polymerase sigma factors"/>
    <property type="match status" value="1"/>
</dbReference>
<accession>A0A1E5XTP0</accession>
<dbReference type="InterPro" id="IPR036388">
    <property type="entry name" value="WH-like_DNA-bd_sf"/>
</dbReference>
<keyword evidence="10" id="KW-1185">Reference proteome</keyword>
<dbReference type="EMBL" id="LAJE02000110">
    <property type="protein sequence ID" value="OEO31936.1"/>
    <property type="molecule type" value="Genomic_DNA"/>
</dbReference>
<evidence type="ECO:0008006" key="11">
    <source>
        <dbReference type="Google" id="ProtNLM"/>
    </source>
</evidence>
<dbReference type="InterPro" id="IPR032710">
    <property type="entry name" value="NTF2-like_dom_sf"/>
</dbReference>
<dbReference type="Gene3D" id="1.10.1740.10">
    <property type="match status" value="1"/>
</dbReference>
<name>A0A1E5XTP0_9HYPH</name>
<dbReference type="Gene3D" id="1.10.10.10">
    <property type="entry name" value="Winged helix-like DNA-binding domain superfamily/Winged helix DNA-binding domain"/>
    <property type="match status" value="1"/>
</dbReference>
<keyword evidence="3" id="KW-0805">Transcription regulation</keyword>
<evidence type="ECO:0000256" key="4">
    <source>
        <dbReference type="ARBA" id="ARBA00023082"/>
    </source>
</evidence>
<sequence length="289" mass="33121">MTEYVCPSEELERLLFGIRPRLHRFCARMLGSAIDGEDVAQEAALKALEAFPRQSEVHNLEAWVFRIARNTALDFLRRRNREPVVPVDDEADFVDPYMDTERGLHAAESLRQFMRLPPSQRASVILVDVIGYSLEEVAEILETTIPAVKASLHRGRERLKQFAAEPSSAPLAELPDAERQQLANYVDRFNARDFDALRALLADDVRLHVRGERRFGREVGEYYTRYAEIFDVRLAPGIIEGQPVALVYRDDVLSYFIAFDWRDAKITKILDFRYAPYVFESVAVTQLAA</sequence>
<keyword evidence="5" id="KW-0238">DNA-binding</keyword>
<dbReference type="InterPro" id="IPR014284">
    <property type="entry name" value="RNA_pol_sigma-70_dom"/>
</dbReference>
<dbReference type="GO" id="GO:0006352">
    <property type="term" value="P:DNA-templated transcription initiation"/>
    <property type="evidence" value="ECO:0007669"/>
    <property type="project" value="InterPro"/>
</dbReference>
<dbReference type="PANTHER" id="PTHR43133">
    <property type="entry name" value="RNA POLYMERASE ECF-TYPE SIGMA FACTO"/>
    <property type="match status" value="1"/>
</dbReference>
<dbReference type="OrthoDB" id="7041663at2"/>
<dbReference type="InterPro" id="IPR039425">
    <property type="entry name" value="RNA_pol_sigma-70-like"/>
</dbReference>
<dbReference type="Pfam" id="PF04542">
    <property type="entry name" value="Sigma70_r2"/>
    <property type="match status" value="1"/>
</dbReference>
<comment type="subunit">
    <text evidence="2">Interacts transiently with the RNA polymerase catalytic core formed by RpoA, RpoB, RpoC and RpoZ (2 alpha, 1 beta, 1 beta' and 1 omega subunit) to form the RNA polymerase holoenzyme that can initiate transcription.</text>
</comment>
<dbReference type="NCBIfam" id="TIGR02937">
    <property type="entry name" value="sigma70-ECF"/>
    <property type="match status" value="1"/>
</dbReference>
<dbReference type="SUPFAM" id="SSF88946">
    <property type="entry name" value="Sigma2 domain of RNA polymerase sigma factors"/>
    <property type="match status" value="1"/>
</dbReference>
<evidence type="ECO:0000313" key="9">
    <source>
        <dbReference type="EMBL" id="OEO31936.1"/>
    </source>
</evidence>
<comment type="caution">
    <text evidence="9">The sequence shown here is derived from an EMBL/GenBank/DDBJ whole genome shotgun (WGS) entry which is preliminary data.</text>
</comment>
<evidence type="ECO:0000256" key="5">
    <source>
        <dbReference type="ARBA" id="ARBA00023125"/>
    </source>
</evidence>
<reference evidence="9 10" key="1">
    <citation type="journal article" date="2015" name="Genome Announc.">
        <title>Genome Assemblies of Three Soil-Associated Devosia species: D. insulae, D. limi, and D. soli.</title>
        <authorList>
            <person name="Hassan Y.I."/>
            <person name="Lepp D."/>
            <person name="Zhou T."/>
        </authorList>
    </citation>
    <scope>NUCLEOTIDE SEQUENCE [LARGE SCALE GENOMIC DNA]</scope>
    <source>
        <strain evidence="9 10">DS-56</strain>
    </source>
</reference>
<evidence type="ECO:0000256" key="3">
    <source>
        <dbReference type="ARBA" id="ARBA00023015"/>
    </source>
</evidence>
<feature type="domain" description="RNA polymerase sigma-70 region 2" evidence="7">
    <location>
        <begin position="19"/>
        <end position="81"/>
    </location>
</feature>
<organism evidence="9 10">
    <name type="scientific">Devosia insulae DS-56</name>
    <dbReference type="NCBI Taxonomy" id="1116389"/>
    <lineage>
        <taxon>Bacteria</taxon>
        <taxon>Pseudomonadati</taxon>
        <taxon>Pseudomonadota</taxon>
        <taxon>Alphaproteobacteria</taxon>
        <taxon>Hyphomicrobiales</taxon>
        <taxon>Devosiaceae</taxon>
        <taxon>Devosia</taxon>
    </lineage>
</organism>
<dbReference type="Gene3D" id="3.10.450.50">
    <property type="match status" value="1"/>
</dbReference>
<dbReference type="PANTHER" id="PTHR43133:SF8">
    <property type="entry name" value="RNA POLYMERASE SIGMA FACTOR HI_1459-RELATED"/>
    <property type="match status" value="1"/>
</dbReference>
<dbReference type="InterPro" id="IPR013325">
    <property type="entry name" value="RNA_pol_sigma_r2"/>
</dbReference>
<evidence type="ECO:0000259" key="8">
    <source>
        <dbReference type="Pfam" id="PF08281"/>
    </source>
</evidence>
<evidence type="ECO:0000256" key="2">
    <source>
        <dbReference type="ARBA" id="ARBA00011344"/>
    </source>
</evidence>
<comment type="similarity">
    <text evidence="1">Belongs to the sigma-70 factor family. ECF subfamily.</text>
</comment>
<dbReference type="RefSeq" id="WP_069908891.1">
    <property type="nucleotide sequence ID" value="NZ_LAJE02000110.1"/>
</dbReference>
<dbReference type="InterPro" id="IPR013249">
    <property type="entry name" value="RNA_pol_sigma70_r4_t2"/>
</dbReference>